<sequence>MGSRNDRTFQDKLKNYFKKGSAAPLPPRQEMQVSAELERALARDAPPPRRLKLLRETADKLRETTLEMGGVEKLWRATRDLLDDPSAEMRHAELQFLCAIAEGSGSELLVMRSILFRFLRETLPDHPPEDSALRFKLLHTLTNSGKDIKCFEEQMGPFVLEWMPMIQSPSFIVEFLQLVTNVVKFNATYLDEEVVHGIVNWACWVCCWRGEAGAGRGALALLEAVVSYSLLPRAALPAFVRALARTVNLEHYCQQSWKVMRYVLGADLGYASIQEMVEILHAAGGAGDEAGAAGDDAGDAGLLRGCVFYINMALWGARRVPTLHVSYLAVLPAFAQALSSNQPVVTYEVVLAVESLARRAALELHEPAWDALLQILSIIIQQNRSWSPPNELIHTHLQSLLTTLETLSDQGQYAGSPAALLEVIDLAGHDRPEASSMRLISHTLGALQPGVGCWRAAAAKLLHKYSGRAARPAVRAHALQHLHDLVKRTRSVHTSSSSAYVNPLQGTHLLGGGGGAGVRAGAGGVRGGRGGGGAGAAARGATELALACAGDAASDLIALLEKILFRPFEMYVTESSAAVAADSDPPDVRLALAGLIEIFQRKLLGAQGAQAARALHALLELLETSYRAPRPHHPARRLEVRAPGHTARAAGDLVPRPAPAPPRPAARGTCTRSHCSSCWRPRTAPRARTTPPGGSRYVHQVTLLELLETSYRAPRPHHPARRLEVRAPGHTARAAGDLVPRPAPAPPRPAARGTCTRSHCSSCWRPRTAPRARTTPPGGSRYVHQVTLLELLEISYRAPRPHHPARRLEVRAPGHTARAAGDLVPRPAPAPPRPAARGTASMLL</sequence>
<proteinExistence type="predicted"/>
<accession>A0A8S4D5V5</accession>
<feature type="domain" description="Tuberin N-terminal" evidence="2">
    <location>
        <begin position="49"/>
        <end position="481"/>
    </location>
</feature>
<dbReference type="PANTHER" id="PTHR10063:SF0">
    <property type="entry name" value="TUBERIN"/>
    <property type="match status" value="1"/>
</dbReference>
<evidence type="ECO:0000259" key="2">
    <source>
        <dbReference type="Pfam" id="PF11864"/>
    </source>
</evidence>
<dbReference type="Proteomes" id="UP000653454">
    <property type="component" value="Unassembled WGS sequence"/>
</dbReference>
<organism evidence="3 4">
    <name type="scientific">Plutella xylostella</name>
    <name type="common">Diamondback moth</name>
    <name type="synonym">Plutella maculipennis</name>
    <dbReference type="NCBI Taxonomy" id="51655"/>
    <lineage>
        <taxon>Eukaryota</taxon>
        <taxon>Metazoa</taxon>
        <taxon>Ecdysozoa</taxon>
        <taxon>Arthropoda</taxon>
        <taxon>Hexapoda</taxon>
        <taxon>Insecta</taxon>
        <taxon>Pterygota</taxon>
        <taxon>Neoptera</taxon>
        <taxon>Endopterygota</taxon>
        <taxon>Lepidoptera</taxon>
        <taxon>Glossata</taxon>
        <taxon>Ditrysia</taxon>
        <taxon>Yponomeutoidea</taxon>
        <taxon>Plutellidae</taxon>
        <taxon>Plutella</taxon>
    </lineage>
</organism>
<dbReference type="Pfam" id="PF11864">
    <property type="entry name" value="DUF3384"/>
    <property type="match status" value="1"/>
</dbReference>
<feature type="compositionally biased region" description="Low complexity" evidence="1">
    <location>
        <begin position="765"/>
        <end position="777"/>
    </location>
</feature>
<dbReference type="GO" id="GO:0030178">
    <property type="term" value="P:negative regulation of Wnt signaling pathway"/>
    <property type="evidence" value="ECO:0007669"/>
    <property type="project" value="TreeGrafter"/>
</dbReference>
<dbReference type="InterPro" id="IPR016024">
    <property type="entry name" value="ARM-type_fold"/>
</dbReference>
<dbReference type="InterPro" id="IPR024584">
    <property type="entry name" value="Tuberin_N"/>
</dbReference>
<dbReference type="SUPFAM" id="SSF48371">
    <property type="entry name" value="ARM repeat"/>
    <property type="match status" value="1"/>
</dbReference>
<name>A0A8S4D5V5_PLUXY</name>
<keyword evidence="4" id="KW-1185">Reference proteome</keyword>
<dbReference type="PANTHER" id="PTHR10063">
    <property type="entry name" value="TUBERIN"/>
    <property type="match status" value="1"/>
</dbReference>
<comment type="caution">
    <text evidence="3">The sequence shown here is derived from an EMBL/GenBank/DDBJ whole genome shotgun (WGS) entry which is preliminary data.</text>
</comment>
<feature type="region of interest" description="Disordered" evidence="1">
    <location>
        <begin position="649"/>
        <end position="672"/>
    </location>
</feature>
<dbReference type="EMBL" id="CAJHNJ030000003">
    <property type="protein sequence ID" value="CAG9092834.1"/>
    <property type="molecule type" value="Genomic_DNA"/>
</dbReference>
<feature type="region of interest" description="Disordered" evidence="1">
    <location>
        <begin position="818"/>
        <end position="844"/>
    </location>
</feature>
<dbReference type="AlphaFoldDB" id="A0A8S4D5V5"/>
<gene>
    <name evidence="3" type="ORF">PLXY2_LOCUS1134</name>
</gene>
<dbReference type="InterPro" id="IPR027107">
    <property type="entry name" value="Tuberin/Ral-act_asu"/>
</dbReference>
<feature type="region of interest" description="Disordered" evidence="1">
    <location>
        <begin position="734"/>
        <end position="780"/>
    </location>
</feature>
<dbReference type="GO" id="GO:0005096">
    <property type="term" value="F:GTPase activator activity"/>
    <property type="evidence" value="ECO:0007669"/>
    <property type="project" value="InterPro"/>
</dbReference>
<dbReference type="GO" id="GO:0051726">
    <property type="term" value="P:regulation of cell cycle"/>
    <property type="evidence" value="ECO:0007669"/>
    <property type="project" value="TreeGrafter"/>
</dbReference>
<dbReference type="GO" id="GO:0033596">
    <property type="term" value="C:TSC1-TSC2 complex"/>
    <property type="evidence" value="ECO:0007669"/>
    <property type="project" value="InterPro"/>
</dbReference>
<evidence type="ECO:0000313" key="3">
    <source>
        <dbReference type="EMBL" id="CAG9092834.1"/>
    </source>
</evidence>
<reference evidence="3" key="1">
    <citation type="submission" date="2020-11" db="EMBL/GenBank/DDBJ databases">
        <authorList>
            <person name="Whiteford S."/>
        </authorList>
    </citation>
    <scope>NUCLEOTIDE SEQUENCE</scope>
</reference>
<dbReference type="GO" id="GO:0046627">
    <property type="term" value="P:negative regulation of insulin receptor signaling pathway"/>
    <property type="evidence" value="ECO:0007669"/>
    <property type="project" value="TreeGrafter"/>
</dbReference>
<protein>
    <submittedName>
        <fullName evidence="3">(diamondback moth) hypothetical protein</fullName>
    </submittedName>
</protein>
<dbReference type="InterPro" id="IPR003913">
    <property type="entry name" value="Tuberin"/>
</dbReference>
<evidence type="ECO:0000313" key="4">
    <source>
        <dbReference type="Proteomes" id="UP000653454"/>
    </source>
</evidence>
<dbReference type="GO" id="GO:0051898">
    <property type="term" value="P:negative regulation of phosphatidylinositol 3-kinase/protein kinase B signal transduction"/>
    <property type="evidence" value="ECO:0007669"/>
    <property type="project" value="TreeGrafter"/>
</dbReference>
<dbReference type="PRINTS" id="PR01431">
    <property type="entry name" value="TUBERIN"/>
</dbReference>
<dbReference type="GO" id="GO:0032007">
    <property type="term" value="P:negative regulation of TOR signaling"/>
    <property type="evidence" value="ECO:0007669"/>
    <property type="project" value="InterPro"/>
</dbReference>
<dbReference type="GO" id="GO:0005634">
    <property type="term" value="C:nucleus"/>
    <property type="evidence" value="ECO:0007669"/>
    <property type="project" value="InterPro"/>
</dbReference>
<evidence type="ECO:0000256" key="1">
    <source>
        <dbReference type="SAM" id="MobiDB-lite"/>
    </source>
</evidence>